<evidence type="ECO:0000256" key="2">
    <source>
        <dbReference type="SAM" id="MobiDB-lite"/>
    </source>
</evidence>
<accession>A0A284RZM5</accession>
<evidence type="ECO:0000256" key="1">
    <source>
        <dbReference type="SAM" id="Coils"/>
    </source>
</evidence>
<feature type="compositionally biased region" description="Low complexity" evidence="2">
    <location>
        <begin position="252"/>
        <end position="261"/>
    </location>
</feature>
<dbReference type="AlphaFoldDB" id="A0A284RZM5"/>
<feature type="coiled-coil region" evidence="1">
    <location>
        <begin position="42"/>
        <end position="111"/>
    </location>
</feature>
<feature type="region of interest" description="Disordered" evidence="2">
    <location>
        <begin position="124"/>
        <end position="145"/>
    </location>
</feature>
<dbReference type="OMA" id="DERRVCM"/>
<dbReference type="OrthoDB" id="3265858at2759"/>
<evidence type="ECO:0000259" key="3">
    <source>
        <dbReference type="Pfam" id="PF20411"/>
    </source>
</evidence>
<reference evidence="5" key="1">
    <citation type="journal article" date="2017" name="Nat. Ecol. Evol.">
        <title>Genome expansion and lineage-specific genetic innovations in the forest pathogenic fungi Armillaria.</title>
        <authorList>
            <person name="Sipos G."/>
            <person name="Prasanna A.N."/>
            <person name="Walter M.C."/>
            <person name="O'Connor E."/>
            <person name="Balint B."/>
            <person name="Krizsan K."/>
            <person name="Kiss B."/>
            <person name="Hess J."/>
            <person name="Varga T."/>
            <person name="Slot J."/>
            <person name="Riley R."/>
            <person name="Boka B."/>
            <person name="Rigling D."/>
            <person name="Barry K."/>
            <person name="Lee J."/>
            <person name="Mihaltcheva S."/>
            <person name="LaButti K."/>
            <person name="Lipzen A."/>
            <person name="Waldron R."/>
            <person name="Moloney N.M."/>
            <person name="Sperisen C."/>
            <person name="Kredics L."/>
            <person name="Vagvoelgyi C."/>
            <person name="Patrignani A."/>
            <person name="Fitzpatrick D."/>
            <person name="Nagy I."/>
            <person name="Doyle S."/>
            <person name="Anderson J.B."/>
            <person name="Grigoriev I.V."/>
            <person name="Gueldener U."/>
            <person name="Muensterkoetter M."/>
            <person name="Nagy L.G."/>
        </authorList>
    </citation>
    <scope>NUCLEOTIDE SEQUENCE [LARGE SCALE GENOMIC DNA]</scope>
    <source>
        <strain evidence="5">C18/9</strain>
    </source>
</reference>
<feature type="domain" description="DUF6697" evidence="3">
    <location>
        <begin position="408"/>
        <end position="623"/>
    </location>
</feature>
<sequence>MSPSDGDLVIPADAEAQIEDLKHERDKSRTQHLETLKKLRRKADVERDNDTLRKENERLRTDLDDARARALKADDQATDLWGQKETVEYENRDLKRLVARLQERIKDLTEASIGNGAKVEISHRVPASVTRPTPPSTLKSQSTEEAVPDIINLIDDDDDDTVAVSTSKGILPASEVVKMEPSETTAEVLSTPASTSVQSTRNAKKRRADTDSATTAALNDDSDTRPHKRTRNAHPTAGSSQDLTARIETVGSASTSSGSLSRANAPNIDASDDEFDPNNMAFESTELETDAIDPQRDHPVFPGATKPGRQSGGPPAAEADPKSEDDFYPSDLLSVDDGFHEDASRSKKRKVGSALARSAHLSEIARGKKKAVPRPLTKDDYLTQIKSVHLKNAKQYTINPPPPAGFYVPRVFVSSIYGGSSMQFMQKLTAFDIQCIWPTKDLNPLVVDSPGAPGLLFTSRPEIVGGAPWHVFCRRQVEKQLCWEYAGKYTMVVSGKIEAEQFAAQSEATKKRWGDYLVTRKEARVYTVMRARIALRKHGQPLDERRVCMEIEAVMGRAVKKPGDEGMTKKDKQKERGKIKARVPLAVNAGDVIEAFCNGDEHINILRMDCIGYDHTFVGDMQKKLAQWQSKYKSVGTTKSTSVGKRKPPSRPNDDEEEGASSVAPRRRTSRRRKNSVHSRQLADKEQDGSADVESEDECDDSDADPNY</sequence>
<organism evidence="4 5">
    <name type="scientific">Armillaria ostoyae</name>
    <name type="common">Armillaria root rot fungus</name>
    <dbReference type="NCBI Taxonomy" id="47428"/>
    <lineage>
        <taxon>Eukaryota</taxon>
        <taxon>Fungi</taxon>
        <taxon>Dikarya</taxon>
        <taxon>Basidiomycota</taxon>
        <taxon>Agaricomycotina</taxon>
        <taxon>Agaricomycetes</taxon>
        <taxon>Agaricomycetidae</taxon>
        <taxon>Agaricales</taxon>
        <taxon>Marasmiineae</taxon>
        <taxon>Physalacriaceae</taxon>
        <taxon>Armillaria</taxon>
    </lineage>
</organism>
<feature type="region of interest" description="Disordered" evidence="2">
    <location>
        <begin position="175"/>
        <end position="352"/>
    </location>
</feature>
<name>A0A284RZM5_ARMOS</name>
<feature type="region of interest" description="Disordered" evidence="2">
    <location>
        <begin position="633"/>
        <end position="708"/>
    </location>
</feature>
<dbReference type="Pfam" id="PF20411">
    <property type="entry name" value="DUF6697"/>
    <property type="match status" value="1"/>
</dbReference>
<keyword evidence="5" id="KW-1185">Reference proteome</keyword>
<gene>
    <name evidence="4" type="ORF">ARMOST_17621</name>
</gene>
<feature type="compositionally biased region" description="Polar residues" evidence="2">
    <location>
        <begin position="182"/>
        <end position="201"/>
    </location>
</feature>
<dbReference type="STRING" id="47428.A0A284RZM5"/>
<feature type="compositionally biased region" description="Polar residues" evidence="2">
    <location>
        <begin position="633"/>
        <end position="643"/>
    </location>
</feature>
<keyword evidence="1" id="KW-0175">Coiled coil</keyword>
<evidence type="ECO:0000313" key="4">
    <source>
        <dbReference type="EMBL" id="SJL14166.1"/>
    </source>
</evidence>
<protein>
    <recommendedName>
        <fullName evidence="3">DUF6697 domain-containing protein</fullName>
    </recommendedName>
</protein>
<dbReference type="Proteomes" id="UP000219338">
    <property type="component" value="Unassembled WGS sequence"/>
</dbReference>
<feature type="compositionally biased region" description="Basic residues" evidence="2">
    <location>
        <begin position="665"/>
        <end position="677"/>
    </location>
</feature>
<proteinExistence type="predicted"/>
<dbReference type="EMBL" id="FUEG01000022">
    <property type="protein sequence ID" value="SJL14166.1"/>
    <property type="molecule type" value="Genomic_DNA"/>
</dbReference>
<dbReference type="InterPro" id="IPR046520">
    <property type="entry name" value="DUF6697"/>
</dbReference>
<evidence type="ECO:0000313" key="5">
    <source>
        <dbReference type="Proteomes" id="UP000219338"/>
    </source>
</evidence>
<feature type="compositionally biased region" description="Acidic residues" evidence="2">
    <location>
        <begin position="689"/>
        <end position="708"/>
    </location>
</feature>